<dbReference type="Gene3D" id="3.30.200.20">
    <property type="entry name" value="Phosphorylase Kinase, domain 1"/>
    <property type="match status" value="1"/>
</dbReference>
<comment type="subcellular location">
    <subcellularLocation>
        <location evidence="1">Membrane</location>
    </subcellularLocation>
</comment>
<keyword evidence="11" id="KW-1185">Reference proteome</keyword>
<keyword evidence="2" id="KW-0433">Leucine-rich repeat</keyword>
<dbReference type="GO" id="GO:0004674">
    <property type="term" value="F:protein serine/threonine kinase activity"/>
    <property type="evidence" value="ECO:0000318"/>
    <property type="project" value="GO_Central"/>
</dbReference>
<dbReference type="SUPFAM" id="SSF56112">
    <property type="entry name" value="Protein kinase-like (PK-like)"/>
    <property type="match status" value="1"/>
</dbReference>
<dbReference type="SUPFAM" id="SSF52058">
    <property type="entry name" value="L domain-like"/>
    <property type="match status" value="1"/>
</dbReference>
<evidence type="ECO:0000256" key="7">
    <source>
        <dbReference type="SAM" id="MobiDB-lite"/>
    </source>
</evidence>
<keyword evidence="4" id="KW-0677">Repeat</keyword>
<keyword evidence="3 8" id="KW-0812">Transmembrane</keyword>
<evidence type="ECO:0000256" key="5">
    <source>
        <dbReference type="ARBA" id="ARBA00022989"/>
    </source>
</evidence>
<dbReference type="STRING" id="4155.A0A022QPE4"/>
<name>A0A022QPE4_ERYGU</name>
<dbReference type="GO" id="GO:0005524">
    <property type="term" value="F:ATP binding"/>
    <property type="evidence" value="ECO:0007669"/>
    <property type="project" value="InterPro"/>
</dbReference>
<evidence type="ECO:0000313" key="10">
    <source>
        <dbReference type="EMBL" id="EYU29168.1"/>
    </source>
</evidence>
<proteinExistence type="predicted"/>
<accession>A0A022QPE4</accession>
<evidence type="ECO:0000256" key="1">
    <source>
        <dbReference type="ARBA" id="ARBA00004370"/>
    </source>
</evidence>
<dbReference type="Pfam" id="PF13855">
    <property type="entry name" value="LRR_8"/>
    <property type="match status" value="1"/>
</dbReference>
<dbReference type="InterPro" id="IPR000719">
    <property type="entry name" value="Prot_kinase_dom"/>
</dbReference>
<dbReference type="AlphaFoldDB" id="A0A022QPE4"/>
<evidence type="ECO:0000259" key="9">
    <source>
        <dbReference type="PROSITE" id="PS50011"/>
    </source>
</evidence>
<dbReference type="InterPro" id="IPR011009">
    <property type="entry name" value="Kinase-like_dom_sf"/>
</dbReference>
<reference evidence="10 11" key="1">
    <citation type="journal article" date="2013" name="Proc. Natl. Acad. Sci. U.S.A.">
        <title>Fine-scale variation in meiotic recombination in Mimulus inferred from population shotgun sequencing.</title>
        <authorList>
            <person name="Hellsten U."/>
            <person name="Wright K.M."/>
            <person name="Jenkins J."/>
            <person name="Shu S."/>
            <person name="Yuan Y."/>
            <person name="Wessler S.R."/>
            <person name="Schmutz J."/>
            <person name="Willis J.H."/>
            <person name="Rokhsar D.S."/>
        </authorList>
    </citation>
    <scope>NUCLEOTIDE SEQUENCE [LARGE SCALE GENOMIC DNA]</scope>
    <source>
        <strain evidence="11">cv. DUN x IM62</strain>
    </source>
</reference>
<dbReference type="Gene3D" id="3.80.10.10">
    <property type="entry name" value="Ribonuclease Inhibitor"/>
    <property type="match status" value="1"/>
</dbReference>
<keyword evidence="6 8" id="KW-0472">Membrane</keyword>
<evidence type="ECO:0000256" key="8">
    <source>
        <dbReference type="SAM" id="Phobius"/>
    </source>
</evidence>
<gene>
    <name evidence="10" type="ORF">MIMGU_mgv1a021385mg</name>
</gene>
<feature type="non-terminal residue" evidence="10">
    <location>
        <position position="1"/>
    </location>
</feature>
<feature type="domain" description="Protein kinase" evidence="9">
    <location>
        <begin position="282"/>
        <end position="556"/>
    </location>
</feature>
<dbReference type="Pfam" id="PF07714">
    <property type="entry name" value="PK_Tyr_Ser-Thr"/>
    <property type="match status" value="1"/>
</dbReference>
<feature type="region of interest" description="Disordered" evidence="7">
    <location>
        <begin position="561"/>
        <end position="587"/>
    </location>
</feature>
<keyword evidence="5 8" id="KW-1133">Transmembrane helix</keyword>
<dbReference type="PROSITE" id="PS50011">
    <property type="entry name" value="PROTEIN_KINASE_DOM"/>
    <property type="match status" value="1"/>
</dbReference>
<dbReference type="PANTHER" id="PTHR48007:SF67">
    <property type="entry name" value="POLLEN RECEPTOR-LIKE KINASE 1"/>
    <property type="match status" value="1"/>
</dbReference>
<evidence type="ECO:0000313" key="11">
    <source>
        <dbReference type="Proteomes" id="UP000030748"/>
    </source>
</evidence>
<evidence type="ECO:0000256" key="4">
    <source>
        <dbReference type="ARBA" id="ARBA00022737"/>
    </source>
</evidence>
<feature type="transmembrane region" description="Helical" evidence="8">
    <location>
        <begin position="185"/>
        <end position="207"/>
    </location>
</feature>
<dbReference type="GO" id="GO:0005886">
    <property type="term" value="C:plasma membrane"/>
    <property type="evidence" value="ECO:0000318"/>
    <property type="project" value="GO_Central"/>
</dbReference>
<dbReference type="PANTHER" id="PTHR48007">
    <property type="entry name" value="LEUCINE-RICH REPEAT RECEPTOR-LIKE PROTEIN KINASE PXC1"/>
    <property type="match status" value="1"/>
</dbReference>
<organism evidence="10 11">
    <name type="scientific">Erythranthe guttata</name>
    <name type="common">Yellow monkey flower</name>
    <name type="synonym">Mimulus guttatus</name>
    <dbReference type="NCBI Taxonomy" id="4155"/>
    <lineage>
        <taxon>Eukaryota</taxon>
        <taxon>Viridiplantae</taxon>
        <taxon>Streptophyta</taxon>
        <taxon>Embryophyta</taxon>
        <taxon>Tracheophyta</taxon>
        <taxon>Spermatophyta</taxon>
        <taxon>Magnoliopsida</taxon>
        <taxon>eudicotyledons</taxon>
        <taxon>Gunneridae</taxon>
        <taxon>Pentapetalae</taxon>
        <taxon>asterids</taxon>
        <taxon>lamiids</taxon>
        <taxon>Lamiales</taxon>
        <taxon>Phrymaceae</taxon>
        <taxon>Erythranthe</taxon>
    </lineage>
</organism>
<protein>
    <recommendedName>
        <fullName evidence="9">Protein kinase domain-containing protein</fullName>
    </recommendedName>
</protein>
<dbReference type="InterPro" id="IPR032675">
    <property type="entry name" value="LRR_dom_sf"/>
</dbReference>
<feature type="compositionally biased region" description="Acidic residues" evidence="7">
    <location>
        <begin position="562"/>
        <end position="581"/>
    </location>
</feature>
<dbReference type="InterPro" id="IPR046959">
    <property type="entry name" value="PRK1-6/SRF4-like"/>
</dbReference>
<dbReference type="Gene3D" id="1.10.510.10">
    <property type="entry name" value="Transferase(Phosphotransferase) domain 1"/>
    <property type="match status" value="1"/>
</dbReference>
<dbReference type="EMBL" id="KI631268">
    <property type="protein sequence ID" value="EYU29168.1"/>
    <property type="molecule type" value="Genomic_DNA"/>
</dbReference>
<evidence type="ECO:0000256" key="2">
    <source>
        <dbReference type="ARBA" id="ARBA00022614"/>
    </source>
</evidence>
<dbReference type="eggNOG" id="ENOG502QUJJ">
    <property type="taxonomic scope" value="Eukaryota"/>
</dbReference>
<dbReference type="InterPro" id="IPR001611">
    <property type="entry name" value="Leu-rich_rpt"/>
</dbReference>
<dbReference type="InterPro" id="IPR001245">
    <property type="entry name" value="Ser-Thr/Tyr_kinase_cat_dom"/>
</dbReference>
<evidence type="ECO:0000256" key="3">
    <source>
        <dbReference type="ARBA" id="ARBA00022692"/>
    </source>
</evidence>
<evidence type="ECO:0000256" key="6">
    <source>
        <dbReference type="ARBA" id="ARBA00023136"/>
    </source>
</evidence>
<dbReference type="Proteomes" id="UP000030748">
    <property type="component" value="Unassembled WGS sequence"/>
</dbReference>
<sequence>PVDKLCSWNGILCTNGSFMGLKLDDMGLSGIIDVDSLSELPLLRLSAMNNNFSGPFPSGVNKLVKLRGLFLANNSFSGAISDDAFKGMKGMRRVVIGYNRFTGNIPLSLLGLPKLVDLQIQNNRFGGRIPDFWQADLSVDFSNNLLEGVVPPTLVNQNVSSFLGNKNLCGKPLNPCKPNKSIKKIAFVIASIVVFSLAAFTILIFLCRKRSRPLKYQKSFDNLQIESPTYYNNKSKNKNNKKLITTTTNNNNSNYKNINIENGKLYFVRNDRERFELEELLRASAEVLGSGSFGSSYKALLPSGFPYVVRRFREMNNAGKEQFYEHLTKLGRIKHVNLLPIVAFYYTKEEKLLITDFVENGSLASHLHGKRSPNQPPLGWPTRLKIIKGVARGLAHLYKEFPNLPLPHGHLKSSNVLLDGAYTPLLSDYALSPLISKDHAHQFMVAHKSPESAQNDRVSRKTDVWSLGILILELITGRFPANYLKRGRGPSADLANWVNSVVGEELSGEVFDKEMRLSRNGEGEMVRLLRIGMCCCEWNVDKRWDFASAFEKIEELNHMADFDDDDDDDDEFSSSYGDDEFPLYNKA</sequence>